<feature type="domain" description="Motility protein A N-terminal" evidence="10">
    <location>
        <begin position="9"/>
        <end position="80"/>
    </location>
</feature>
<reference evidence="11 14" key="1">
    <citation type="journal article" date="2015" name="Genome Announc.">
        <title>Complete Genome Sequence of the Nitrogen-Fixing and Solvent-Producing Clostridium pasteurianum DSM 525.</title>
        <authorList>
            <person name="Poehlein A."/>
            <person name="Grosse-Honebrink A."/>
            <person name="Zhang Y."/>
            <person name="Minton N.P."/>
            <person name="Daniel R."/>
        </authorList>
    </citation>
    <scope>NUCLEOTIDE SEQUENCE [LARGE SCALE GENOMIC DNA]</scope>
    <source>
        <strain evidence="11">DSM 525</strain>
        <strain evidence="14">DSM 525 / ATCC 6013</strain>
    </source>
</reference>
<keyword evidence="4" id="KW-0283">Flagellar rotation</keyword>
<reference evidence="12" key="2">
    <citation type="submission" date="2015-10" db="EMBL/GenBank/DDBJ databases">
        <title>Improved Draft Genome Sequence of Clostridium pasteurianum Strain ATCC 6013 (DSM 525) Using a Hybrid Next-Generation Sequencing Approach.</title>
        <authorList>
            <person name="Pyne M.E."/>
            <person name="Utturkar S.M."/>
            <person name="Brown S.D."/>
            <person name="Moo-Young M."/>
            <person name="Chung D.A."/>
            <person name="Chou P.C."/>
        </authorList>
    </citation>
    <scope>NUCLEOTIDE SEQUENCE</scope>
    <source>
        <strain evidence="12">ATCC 6013</strain>
    </source>
</reference>
<dbReference type="GO" id="GO:0015031">
    <property type="term" value="P:protein transport"/>
    <property type="evidence" value="ECO:0007669"/>
    <property type="project" value="UniProtKB-KW"/>
</dbReference>
<evidence type="ECO:0000256" key="8">
    <source>
        <dbReference type="SAM" id="Phobius"/>
    </source>
</evidence>
<dbReference type="EMBL" id="JPGY02000001">
    <property type="protein sequence ID" value="KRU13775.1"/>
    <property type="molecule type" value="Genomic_DNA"/>
</dbReference>
<evidence type="ECO:0000256" key="4">
    <source>
        <dbReference type="ARBA" id="ARBA00022779"/>
    </source>
</evidence>
<feature type="domain" description="MotA/TolQ/ExbB proton channel" evidence="9">
    <location>
        <begin position="103"/>
        <end position="218"/>
    </location>
</feature>
<dbReference type="RefSeq" id="WP_003440324.1">
    <property type="nucleotide sequence ID" value="NZ_ANZB01000001.1"/>
</dbReference>
<dbReference type="KEGG" id="cpae:CPAST_c01240"/>
<keyword evidence="2" id="KW-1003">Cell membrane</keyword>
<evidence type="ECO:0000313" key="14">
    <source>
        <dbReference type="Proteomes" id="UP000030905"/>
    </source>
</evidence>
<dbReference type="PANTHER" id="PTHR30433:SF3">
    <property type="entry name" value="MOTILITY PROTEIN A"/>
    <property type="match status" value="1"/>
</dbReference>
<evidence type="ECO:0000313" key="13">
    <source>
        <dbReference type="Proteomes" id="UP000028042"/>
    </source>
</evidence>
<evidence type="ECO:0000259" key="9">
    <source>
        <dbReference type="Pfam" id="PF01618"/>
    </source>
</evidence>
<organism evidence="11 14">
    <name type="scientific">Clostridium pasteurianum DSM 525 = ATCC 6013</name>
    <dbReference type="NCBI Taxonomy" id="1262449"/>
    <lineage>
        <taxon>Bacteria</taxon>
        <taxon>Bacillati</taxon>
        <taxon>Bacillota</taxon>
        <taxon>Clostridia</taxon>
        <taxon>Eubacteriales</taxon>
        <taxon>Clostridiaceae</taxon>
        <taxon>Clostridium</taxon>
    </lineage>
</organism>
<dbReference type="Pfam" id="PF01618">
    <property type="entry name" value="MotA_ExbB"/>
    <property type="match status" value="1"/>
</dbReference>
<dbReference type="GO" id="GO:0006935">
    <property type="term" value="P:chemotaxis"/>
    <property type="evidence" value="ECO:0007669"/>
    <property type="project" value="InterPro"/>
</dbReference>
<keyword evidence="7" id="KW-0653">Protein transport</keyword>
<protein>
    <submittedName>
        <fullName evidence="12">MotA/TolQ/ExbB proton channel</fullName>
    </submittedName>
    <submittedName>
        <fullName evidence="11">Motility protein A</fullName>
    </submittedName>
</protein>
<evidence type="ECO:0000259" key="10">
    <source>
        <dbReference type="Pfam" id="PF20560"/>
    </source>
</evidence>
<feature type="transmembrane region" description="Helical" evidence="8">
    <location>
        <begin position="28"/>
        <end position="51"/>
    </location>
</feature>
<feature type="transmembrane region" description="Helical" evidence="8">
    <location>
        <begin position="150"/>
        <end position="171"/>
    </location>
</feature>
<keyword evidence="7" id="KW-0813">Transport</keyword>
<dbReference type="Pfam" id="PF20560">
    <property type="entry name" value="MotA_N"/>
    <property type="match status" value="1"/>
</dbReference>
<dbReference type="GO" id="GO:0071978">
    <property type="term" value="P:bacterial-type flagellum-dependent swarming motility"/>
    <property type="evidence" value="ECO:0007669"/>
    <property type="project" value="InterPro"/>
</dbReference>
<dbReference type="AlphaFoldDB" id="A0A0H3IYX2"/>
<evidence type="ECO:0000256" key="1">
    <source>
        <dbReference type="ARBA" id="ARBA00004651"/>
    </source>
</evidence>
<dbReference type="EMBL" id="CP009268">
    <property type="protein sequence ID" value="AJA50212.1"/>
    <property type="molecule type" value="Genomic_DNA"/>
</dbReference>
<accession>A0A0H3IYX2</accession>
<comment type="similarity">
    <text evidence="7">Belongs to the exbB/tolQ family.</text>
</comment>
<feature type="transmembrane region" description="Helical" evidence="8">
    <location>
        <begin position="183"/>
        <end position="205"/>
    </location>
</feature>
<keyword evidence="3 8" id="KW-0812">Transmembrane</keyword>
<gene>
    <name evidence="11" type="primary">motA</name>
    <name evidence="11" type="ORF">CLPA_c01240</name>
    <name evidence="12" type="ORF">CP6013_03023</name>
</gene>
<evidence type="ECO:0000256" key="7">
    <source>
        <dbReference type="RuleBase" id="RU004057"/>
    </source>
</evidence>
<dbReference type="GeneID" id="93072382"/>
<comment type="subcellular location">
    <subcellularLocation>
        <location evidence="1">Cell membrane</location>
        <topology evidence="1">Multi-pass membrane protein</topology>
    </subcellularLocation>
    <subcellularLocation>
        <location evidence="7">Membrane</location>
        <topology evidence="7">Multi-pass membrane protein</topology>
    </subcellularLocation>
</comment>
<evidence type="ECO:0000256" key="5">
    <source>
        <dbReference type="ARBA" id="ARBA00022989"/>
    </source>
</evidence>
<dbReference type="KEGG" id="cpat:CLPA_c01240"/>
<dbReference type="PATRIC" id="fig|1262449.3.peg.13"/>
<sequence>MAISTIVFLIMCFGALIGSFLLDGGHLTALIALAPAIIVFGGTIGAVGVSFPGNEIKNIGKVLKVALSDRKVNTISLIRYFKNIAFKTRKEGLLSIEEMISADKDIDPFMKKGLQMVVDGIDPQTVKNTLELSADLIEERHRVGIAMLEAAGGFAPTMGITGTVTGLVHVLNNLSDPTQLGGLIAGAFIATLYGIGSANFIWLPLGTKLKELNFQEMLEKNLIIEAILCIQEGVNPNTLEEKLKGFLDKKQLEEYNQGESGEQEQ</sequence>
<dbReference type="InterPro" id="IPR046786">
    <property type="entry name" value="MotA_N"/>
</dbReference>
<reference evidence="12 13" key="3">
    <citation type="journal article" name="Genome Announc.">
        <title>Improved Draft Genome Sequence of Clostridium pasteurianum Strain ATCC 6013 (DSM 525) Using a Hybrid Next-Generation Sequencing Approach.</title>
        <authorList>
            <person name="Pyne M.E."/>
            <person name="Utturkar S."/>
            <person name="Brown S.D."/>
            <person name="Moo-Young M."/>
            <person name="Chung D.A."/>
            <person name="Chou C.P."/>
        </authorList>
    </citation>
    <scope>NUCLEOTIDE SEQUENCE [LARGE SCALE GENOMIC DNA]</scope>
    <source>
        <strain evidence="12 13">ATCC 6013</strain>
    </source>
</reference>
<evidence type="ECO:0000313" key="12">
    <source>
        <dbReference type="EMBL" id="KRU13775.1"/>
    </source>
</evidence>
<keyword evidence="5 8" id="KW-1133">Transmembrane helix</keyword>
<keyword evidence="6 8" id="KW-0472">Membrane</keyword>
<dbReference type="PANTHER" id="PTHR30433">
    <property type="entry name" value="CHEMOTAXIS PROTEIN MOTA"/>
    <property type="match status" value="1"/>
</dbReference>
<dbReference type="InterPro" id="IPR002898">
    <property type="entry name" value="MotA_ExbB_proton_chnl"/>
</dbReference>
<proteinExistence type="inferred from homology"/>
<name>A0A0H3IYX2_CLOPA</name>
<evidence type="ECO:0000256" key="3">
    <source>
        <dbReference type="ARBA" id="ARBA00022692"/>
    </source>
</evidence>
<dbReference type="Proteomes" id="UP000028042">
    <property type="component" value="Unassembled WGS sequence"/>
</dbReference>
<keyword evidence="14" id="KW-1185">Reference proteome</keyword>
<dbReference type="InterPro" id="IPR047055">
    <property type="entry name" value="MotA-like"/>
</dbReference>
<dbReference type="Proteomes" id="UP000030905">
    <property type="component" value="Chromosome"/>
</dbReference>
<evidence type="ECO:0000256" key="6">
    <source>
        <dbReference type="ARBA" id="ARBA00023136"/>
    </source>
</evidence>
<dbReference type="eggNOG" id="COG1291">
    <property type="taxonomic scope" value="Bacteria"/>
</dbReference>
<evidence type="ECO:0000313" key="11">
    <source>
        <dbReference type="EMBL" id="AJA50212.1"/>
    </source>
</evidence>
<dbReference type="GO" id="GO:0005886">
    <property type="term" value="C:plasma membrane"/>
    <property type="evidence" value="ECO:0007669"/>
    <property type="project" value="UniProtKB-SubCell"/>
</dbReference>
<evidence type="ECO:0000256" key="2">
    <source>
        <dbReference type="ARBA" id="ARBA00022475"/>
    </source>
</evidence>
<feature type="transmembrane region" description="Helical" evidence="8">
    <location>
        <begin position="5"/>
        <end position="22"/>
    </location>
</feature>